<reference evidence="2 3" key="1">
    <citation type="journal article" date="2019" name="Sci. Rep.">
        <title>Orb-weaving spider Araneus ventricosus genome elucidates the spidroin gene catalogue.</title>
        <authorList>
            <person name="Kono N."/>
            <person name="Nakamura H."/>
            <person name="Ohtoshi R."/>
            <person name="Moran D.A.P."/>
            <person name="Shinohara A."/>
            <person name="Yoshida Y."/>
            <person name="Fujiwara M."/>
            <person name="Mori M."/>
            <person name="Tomita M."/>
            <person name="Arakawa K."/>
        </authorList>
    </citation>
    <scope>NUCLEOTIDE SEQUENCE [LARGE SCALE GENOMIC DNA]</scope>
</reference>
<organism evidence="2 3">
    <name type="scientific">Araneus ventricosus</name>
    <name type="common">Orbweaver spider</name>
    <name type="synonym">Epeira ventricosa</name>
    <dbReference type="NCBI Taxonomy" id="182803"/>
    <lineage>
        <taxon>Eukaryota</taxon>
        <taxon>Metazoa</taxon>
        <taxon>Ecdysozoa</taxon>
        <taxon>Arthropoda</taxon>
        <taxon>Chelicerata</taxon>
        <taxon>Arachnida</taxon>
        <taxon>Araneae</taxon>
        <taxon>Araneomorphae</taxon>
        <taxon>Entelegynae</taxon>
        <taxon>Araneoidea</taxon>
        <taxon>Araneidae</taxon>
        <taxon>Araneus</taxon>
    </lineage>
</organism>
<dbReference type="EMBL" id="BGPR01018477">
    <property type="protein sequence ID" value="GBN79259.1"/>
    <property type="molecule type" value="Genomic_DNA"/>
</dbReference>
<gene>
    <name evidence="1" type="ORF">AVEN_195537_1</name>
    <name evidence="2" type="ORF">AVEN_262278_1</name>
</gene>
<name>A0A4Y2RU90_ARAVE</name>
<dbReference type="EMBL" id="BGPR01018541">
    <property type="protein sequence ID" value="GBN79432.1"/>
    <property type="molecule type" value="Genomic_DNA"/>
</dbReference>
<feature type="non-terminal residue" evidence="2">
    <location>
        <position position="61"/>
    </location>
</feature>
<comment type="caution">
    <text evidence="2">The sequence shown here is derived from an EMBL/GenBank/DDBJ whole genome shotgun (WGS) entry which is preliminary data.</text>
</comment>
<dbReference type="AlphaFoldDB" id="A0A4Y2RU90"/>
<evidence type="ECO:0000313" key="1">
    <source>
        <dbReference type="EMBL" id="GBN79259.1"/>
    </source>
</evidence>
<evidence type="ECO:0000313" key="3">
    <source>
        <dbReference type="Proteomes" id="UP000499080"/>
    </source>
</evidence>
<dbReference type="Proteomes" id="UP000499080">
    <property type="component" value="Unassembled WGS sequence"/>
</dbReference>
<sequence length="61" mass="6926">MVCVSLGVSGKSWYADNRTQMLYVRKIMVCVSRGVRKIMVCVSRGVRKIMVCVSRGVRKIM</sequence>
<accession>A0A4Y2RU90</accession>
<keyword evidence="3" id="KW-1185">Reference proteome</keyword>
<proteinExistence type="predicted"/>
<evidence type="ECO:0000313" key="2">
    <source>
        <dbReference type="EMBL" id="GBN79432.1"/>
    </source>
</evidence>
<protein>
    <submittedName>
        <fullName evidence="2">Uncharacterized protein</fullName>
    </submittedName>
</protein>